<comment type="caution">
    <text evidence="1">The sequence shown here is derived from an EMBL/GenBank/DDBJ whole genome shotgun (WGS) entry which is preliminary data.</text>
</comment>
<protein>
    <recommendedName>
        <fullName evidence="3">Reverse transcriptase domain-containing protein</fullName>
    </recommendedName>
</protein>
<gene>
    <name evidence="1" type="ORF">QTP70_014842</name>
</gene>
<proteinExistence type="predicted"/>
<reference evidence="1" key="1">
    <citation type="submission" date="2023-06" db="EMBL/GenBank/DDBJ databases">
        <title>Male Hemibagrus guttatus genome.</title>
        <authorList>
            <person name="Bian C."/>
        </authorList>
    </citation>
    <scope>NUCLEOTIDE SEQUENCE</scope>
    <source>
        <strain evidence="1">Male_cb2023</strain>
        <tissue evidence="1">Muscle</tissue>
    </source>
</reference>
<accession>A0AAE0PSC9</accession>
<evidence type="ECO:0008006" key="3">
    <source>
        <dbReference type="Google" id="ProtNLM"/>
    </source>
</evidence>
<sequence>MIPTGCKDPELRHIYSYKRQAFMILNKRDEDLNVIFKTKSDGEEYTIYATSGRITHRQRIRKRTNSKGQPQKVMKGGKTLRQRQWWDHDMVLIQQLCREYTVNITRDITKSLEDLEIGIVELQALAESTGDRILFWTGKKKNCQSRLIHTLHTGNGQYITHTDEIQRYTTDFYQDLNRSEQRDSKELPDTFYQGLPKASSEDNAALEGPLVLEELHAVLNTMPGGKAPGIDGLPVEFYKFFWKELGKDLLEVLEESCRESCLPLSSRRAVITLLPKKKGTSRTLRTGVQCHCYVQTIRSIIDNVSLIRDILDVSRSLAVDLGLISLDQGKAFDRVEHQYLWKTLEAFGLSPSLIAMMKCLPLNATGKKSKAIALGNWSHGLPQLPEEPLVGGGRMDIKDSSPGLAHITQSEKFTTLKRLVDTAGPEFEDTRAMAEELGLRSLRYTEDIIQRWTNKLPEDELNLIKEYHDGAETPDRGDPFPELELLPDLNGHEGMYLDAEKGCVLPIYEAKGKDIYKCVKVINKRKLDRRVDTVWRQGLGVLDDIKPVWRVFYKTPVRKRAGVLQWRILHGAV</sequence>
<dbReference type="EMBL" id="JAUCMX010000029">
    <property type="protein sequence ID" value="KAK3507336.1"/>
    <property type="molecule type" value="Genomic_DNA"/>
</dbReference>
<keyword evidence="2" id="KW-1185">Reference proteome</keyword>
<dbReference type="AlphaFoldDB" id="A0AAE0PSC9"/>
<dbReference type="PANTHER" id="PTHR19446">
    <property type="entry name" value="REVERSE TRANSCRIPTASES"/>
    <property type="match status" value="1"/>
</dbReference>
<feature type="non-terminal residue" evidence="1">
    <location>
        <position position="1"/>
    </location>
</feature>
<organism evidence="1 2">
    <name type="scientific">Hemibagrus guttatus</name>
    <dbReference type="NCBI Taxonomy" id="175788"/>
    <lineage>
        <taxon>Eukaryota</taxon>
        <taxon>Metazoa</taxon>
        <taxon>Chordata</taxon>
        <taxon>Craniata</taxon>
        <taxon>Vertebrata</taxon>
        <taxon>Euteleostomi</taxon>
        <taxon>Actinopterygii</taxon>
        <taxon>Neopterygii</taxon>
        <taxon>Teleostei</taxon>
        <taxon>Ostariophysi</taxon>
        <taxon>Siluriformes</taxon>
        <taxon>Bagridae</taxon>
        <taxon>Hemibagrus</taxon>
    </lineage>
</organism>
<name>A0AAE0PSC9_9TELE</name>
<evidence type="ECO:0000313" key="2">
    <source>
        <dbReference type="Proteomes" id="UP001274896"/>
    </source>
</evidence>
<evidence type="ECO:0000313" key="1">
    <source>
        <dbReference type="EMBL" id="KAK3507336.1"/>
    </source>
</evidence>
<dbReference type="Proteomes" id="UP001274896">
    <property type="component" value="Unassembled WGS sequence"/>
</dbReference>